<sequence>MLLLDTDTLTHLHAGHPNVIAHLHQADDPDIGITVITKIELLRGRFDFVLKAATGRELLRAQYWLHRTEELLAQILIFPINTEAVAHFDRLRTMKQLRKIGRADMLIASIALSHQATLVTRNRRHFQHVPELSVTNWVD</sequence>
<proteinExistence type="inferred from homology"/>
<dbReference type="SUPFAM" id="SSF88723">
    <property type="entry name" value="PIN domain-like"/>
    <property type="match status" value="1"/>
</dbReference>
<dbReference type="PANTHER" id="PTHR33653">
    <property type="entry name" value="RIBONUCLEASE VAPC2"/>
    <property type="match status" value="1"/>
</dbReference>
<name>A0A9D5Q6J7_9BACT</name>
<organism evidence="9 10">
    <name type="scientific">candidate division KSB3 bacterium</name>
    <dbReference type="NCBI Taxonomy" id="2044937"/>
    <lineage>
        <taxon>Bacteria</taxon>
        <taxon>candidate division KSB3</taxon>
    </lineage>
</organism>
<dbReference type="CDD" id="cd09881">
    <property type="entry name" value="PIN_VapC4-5_FitB-like"/>
    <property type="match status" value="1"/>
</dbReference>
<evidence type="ECO:0000256" key="3">
    <source>
        <dbReference type="ARBA" id="ARBA00022722"/>
    </source>
</evidence>
<dbReference type="InterPro" id="IPR050556">
    <property type="entry name" value="Type_II_TA_system_RNase"/>
</dbReference>
<gene>
    <name evidence="9" type="ORF">GF339_12075</name>
</gene>
<keyword evidence="5" id="KW-0378">Hydrolase</keyword>
<dbReference type="Gene3D" id="3.40.50.1010">
    <property type="entry name" value="5'-nuclease"/>
    <property type="match status" value="1"/>
</dbReference>
<evidence type="ECO:0000313" key="9">
    <source>
        <dbReference type="EMBL" id="MBD3325317.1"/>
    </source>
</evidence>
<keyword evidence="4" id="KW-0479">Metal-binding</keyword>
<comment type="similarity">
    <text evidence="7">Belongs to the PINc/VapC protein family.</text>
</comment>
<evidence type="ECO:0000256" key="4">
    <source>
        <dbReference type="ARBA" id="ARBA00022723"/>
    </source>
</evidence>
<keyword evidence="2" id="KW-1277">Toxin-antitoxin system</keyword>
<feature type="domain" description="PIN" evidence="8">
    <location>
        <begin position="3"/>
        <end position="131"/>
    </location>
</feature>
<dbReference type="Proteomes" id="UP000649604">
    <property type="component" value="Unassembled WGS sequence"/>
</dbReference>
<evidence type="ECO:0000256" key="5">
    <source>
        <dbReference type="ARBA" id="ARBA00022801"/>
    </source>
</evidence>
<dbReference type="GO" id="GO:0046872">
    <property type="term" value="F:metal ion binding"/>
    <property type="evidence" value="ECO:0007669"/>
    <property type="project" value="UniProtKB-KW"/>
</dbReference>
<evidence type="ECO:0000256" key="6">
    <source>
        <dbReference type="ARBA" id="ARBA00022842"/>
    </source>
</evidence>
<evidence type="ECO:0000256" key="2">
    <source>
        <dbReference type="ARBA" id="ARBA00022649"/>
    </source>
</evidence>
<keyword evidence="3" id="KW-0540">Nuclease</keyword>
<evidence type="ECO:0000256" key="1">
    <source>
        <dbReference type="ARBA" id="ARBA00001946"/>
    </source>
</evidence>
<dbReference type="GO" id="GO:0016787">
    <property type="term" value="F:hydrolase activity"/>
    <property type="evidence" value="ECO:0007669"/>
    <property type="project" value="UniProtKB-KW"/>
</dbReference>
<keyword evidence="6" id="KW-0460">Magnesium</keyword>
<dbReference type="GO" id="GO:0004518">
    <property type="term" value="F:nuclease activity"/>
    <property type="evidence" value="ECO:0007669"/>
    <property type="project" value="UniProtKB-KW"/>
</dbReference>
<protein>
    <submittedName>
        <fullName evidence="9">PIN domain-containing protein</fullName>
    </submittedName>
</protein>
<dbReference type="Pfam" id="PF01850">
    <property type="entry name" value="PIN"/>
    <property type="match status" value="1"/>
</dbReference>
<dbReference type="InterPro" id="IPR002716">
    <property type="entry name" value="PIN_dom"/>
</dbReference>
<reference evidence="9" key="1">
    <citation type="submission" date="2019-11" db="EMBL/GenBank/DDBJ databases">
        <title>Microbial mats filling the niche in hypersaline microbial mats.</title>
        <authorList>
            <person name="Wong H.L."/>
            <person name="Macleod F.I."/>
            <person name="White R.A. III"/>
            <person name="Burns B.P."/>
        </authorList>
    </citation>
    <scope>NUCLEOTIDE SEQUENCE</scope>
    <source>
        <strain evidence="9">Rbin_158</strain>
    </source>
</reference>
<evidence type="ECO:0000256" key="7">
    <source>
        <dbReference type="ARBA" id="ARBA00038093"/>
    </source>
</evidence>
<evidence type="ECO:0000313" key="10">
    <source>
        <dbReference type="Proteomes" id="UP000649604"/>
    </source>
</evidence>
<dbReference type="InterPro" id="IPR029060">
    <property type="entry name" value="PIN-like_dom_sf"/>
</dbReference>
<accession>A0A9D5Q6J7</accession>
<comment type="caution">
    <text evidence="9">The sequence shown here is derived from an EMBL/GenBank/DDBJ whole genome shotgun (WGS) entry which is preliminary data.</text>
</comment>
<dbReference type="AlphaFoldDB" id="A0A9D5Q6J7"/>
<comment type="cofactor">
    <cofactor evidence="1">
        <name>Mg(2+)</name>
        <dbReference type="ChEBI" id="CHEBI:18420"/>
    </cofactor>
</comment>
<dbReference type="PANTHER" id="PTHR33653:SF1">
    <property type="entry name" value="RIBONUCLEASE VAPC2"/>
    <property type="match status" value="1"/>
</dbReference>
<evidence type="ECO:0000259" key="8">
    <source>
        <dbReference type="Pfam" id="PF01850"/>
    </source>
</evidence>
<dbReference type="EMBL" id="WJJP01000392">
    <property type="protein sequence ID" value="MBD3325317.1"/>
    <property type="molecule type" value="Genomic_DNA"/>
</dbReference>